<dbReference type="Gene3D" id="3.40.50.1820">
    <property type="entry name" value="alpha/beta hydrolase"/>
    <property type="match status" value="2"/>
</dbReference>
<dbReference type="RefSeq" id="WP_207854966.1">
    <property type="nucleotide sequence ID" value="NZ_JAFVMG010000014.1"/>
</dbReference>
<sequence length="412" mass="43561">MFTKTMFHGIGRTALPALALFALVSPVQAAAPLGDPLQGDGRTSPFYTWNGSVPQHPGRLLRSEPLPDVLGLEGTGAQYRILYASTDGVGGKKPVAVSGALFVPAGTPPEGGWPVIAWAHGTFGMADICAPSWHGRSYRDVRFLQSWLKNGFAVVATDYQGLGGPGPNPALNNRANAYALIDSVRAALSLHAAKLANRVVFVGQSQGGSAVVAASGYAPGYAPDVNWLATVATGTIYAPEGHDHVLDGKPLSSKPDPTVAYQYYSVLAAQQTDPTIRAEEIFTPEALPLFKQARIYCLDSLEGDAVETQLSPAAALKPEGQARLKSWWHEALKLPTVHFERPVFIGAGGKDGLFIAQKQLATDACAAGSVIEAHAYHDLGHSDTLNASQPDSLRFVQAVLAGKAIQPHCDIE</sequence>
<accession>A0ABS3LNZ3</accession>
<gene>
    <name evidence="2" type="ORF">J2D75_11520</name>
</gene>
<name>A0ABS3LNZ3_9PROT</name>
<keyword evidence="2" id="KW-0378">Hydrolase</keyword>
<dbReference type="Proteomes" id="UP000664399">
    <property type="component" value="Unassembled WGS sequence"/>
</dbReference>
<dbReference type="PANTHER" id="PTHR34853:SF1">
    <property type="entry name" value="LIPASE 5"/>
    <property type="match status" value="1"/>
</dbReference>
<dbReference type="EMBL" id="JAFVMG010000014">
    <property type="protein sequence ID" value="MBO1329099.1"/>
    <property type="molecule type" value="Genomic_DNA"/>
</dbReference>
<evidence type="ECO:0000256" key="1">
    <source>
        <dbReference type="SAM" id="SignalP"/>
    </source>
</evidence>
<dbReference type="GO" id="GO:0016787">
    <property type="term" value="F:hydrolase activity"/>
    <property type="evidence" value="ECO:0007669"/>
    <property type="project" value="UniProtKB-KW"/>
</dbReference>
<evidence type="ECO:0000313" key="3">
    <source>
        <dbReference type="Proteomes" id="UP000664399"/>
    </source>
</evidence>
<organism evidence="2 3">
    <name type="scientific">Acetobacter suratthaniensis</name>
    <dbReference type="NCBI Taxonomy" id="1502841"/>
    <lineage>
        <taxon>Bacteria</taxon>
        <taxon>Pseudomonadati</taxon>
        <taxon>Pseudomonadota</taxon>
        <taxon>Alphaproteobacteria</taxon>
        <taxon>Acetobacterales</taxon>
        <taxon>Acetobacteraceae</taxon>
        <taxon>Acetobacter</taxon>
    </lineage>
</organism>
<feature type="signal peptide" evidence="1">
    <location>
        <begin position="1"/>
        <end position="29"/>
    </location>
</feature>
<keyword evidence="1" id="KW-0732">Signal</keyword>
<proteinExistence type="predicted"/>
<dbReference type="Pfam" id="PF03583">
    <property type="entry name" value="LIP"/>
    <property type="match status" value="1"/>
</dbReference>
<dbReference type="InterPro" id="IPR029058">
    <property type="entry name" value="AB_hydrolase_fold"/>
</dbReference>
<reference evidence="2 3" key="1">
    <citation type="submission" date="2021-03" db="EMBL/GenBank/DDBJ databases">
        <title>The complete genome sequence of Acetobacter suratthaniensis TBRC 1719.</title>
        <authorList>
            <person name="Charoenyingcharoen P."/>
            <person name="Yukphan P."/>
        </authorList>
    </citation>
    <scope>NUCLEOTIDE SEQUENCE [LARGE SCALE GENOMIC DNA]</scope>
    <source>
        <strain evidence="2 3">TBRC 1719</strain>
    </source>
</reference>
<protein>
    <submittedName>
        <fullName evidence="2">Alpha/beta hydrolase</fullName>
    </submittedName>
</protein>
<feature type="chain" id="PRO_5047211744" evidence="1">
    <location>
        <begin position="30"/>
        <end position="412"/>
    </location>
</feature>
<dbReference type="PIRSF" id="PIRSF029171">
    <property type="entry name" value="Esterase_LipA"/>
    <property type="match status" value="1"/>
</dbReference>
<dbReference type="PANTHER" id="PTHR34853">
    <property type="match status" value="1"/>
</dbReference>
<dbReference type="InterPro" id="IPR005152">
    <property type="entry name" value="Lipase_secreted"/>
</dbReference>
<dbReference type="SUPFAM" id="SSF53474">
    <property type="entry name" value="alpha/beta-Hydrolases"/>
    <property type="match status" value="1"/>
</dbReference>
<comment type="caution">
    <text evidence="2">The sequence shown here is derived from an EMBL/GenBank/DDBJ whole genome shotgun (WGS) entry which is preliminary data.</text>
</comment>
<evidence type="ECO:0000313" key="2">
    <source>
        <dbReference type="EMBL" id="MBO1329099.1"/>
    </source>
</evidence>
<keyword evidence="3" id="KW-1185">Reference proteome</keyword>